<sequence length="471" mass="54453">MKLTKKIETEITQFLQKYWETYFEGNLMQWQSFITEDYKNIGTNQEEIWNSKREILDYTNKVLDQMVGNAVVRNKTVQIIPYDPYIMTHELGDLYIKNGKKWTFYAPIRLSSLIQKQDTGWIVLHQHGSFPDSKTQKGEAFAVDAIKAENIKLQKAVQKRTIELEQKNRELEIETALERIRAQAVAMKESSDLLDIVVSMRKEFIKLGHEAHYFWHMMWLPETYEKAMTSGDGSKIGFVMKLPRHIHGDIPQLAKWEKSKKPTVVHAMNVDDALDYVHKMVTLGDFQNIDPQAPTEDDIRHIGGLTFIMARTTHGEIGYSLPGVVKNPPKEDIDILVKFAGAFDLAHQRFLDLQKAEKQAREVEIQLALEKIRSRSLAVHKTEEFNEVISIVFEKLKELNIPATAVGIGIQIQGSKDLNTYVCGENETGLVISNYRLPYFNNKISKNLYCHRKANRYLCWSLYKKTKGHFL</sequence>
<comment type="caution">
    <text evidence="2">The sequence shown here is derived from an EMBL/GenBank/DDBJ whole genome shotgun (WGS) entry which is preliminary data.</text>
</comment>
<proteinExistence type="predicted"/>
<evidence type="ECO:0000313" key="2">
    <source>
        <dbReference type="EMBL" id="MFC0605055.1"/>
    </source>
</evidence>
<dbReference type="Pfam" id="PF13474">
    <property type="entry name" value="SnoaL_3"/>
    <property type="match status" value="1"/>
</dbReference>
<evidence type="ECO:0000313" key="3">
    <source>
        <dbReference type="Proteomes" id="UP001589832"/>
    </source>
</evidence>
<feature type="domain" description="SnoaL-like" evidence="1">
    <location>
        <begin position="11"/>
        <end position="132"/>
    </location>
</feature>
<accession>A0ABV6QBJ7</accession>
<dbReference type="EMBL" id="JBHLTQ010000005">
    <property type="protein sequence ID" value="MFC0605055.1"/>
    <property type="molecule type" value="Genomic_DNA"/>
</dbReference>
<dbReference type="InterPro" id="IPR032710">
    <property type="entry name" value="NTF2-like_dom_sf"/>
</dbReference>
<dbReference type="SUPFAM" id="SSF54427">
    <property type="entry name" value="NTF2-like"/>
    <property type="match status" value="1"/>
</dbReference>
<gene>
    <name evidence="2" type="ORF">ACFFGA_10855</name>
</gene>
<name>A0ABV6QBJ7_9FLAO</name>
<evidence type="ECO:0000259" key="1">
    <source>
        <dbReference type="Pfam" id="PF13474"/>
    </source>
</evidence>
<protein>
    <submittedName>
        <fullName evidence="2">Nuclear transport factor 2 family protein</fullName>
    </submittedName>
</protein>
<dbReference type="Gene3D" id="3.10.450.50">
    <property type="match status" value="1"/>
</dbReference>
<dbReference type="RefSeq" id="WP_386063737.1">
    <property type="nucleotide sequence ID" value="NZ_JBHLTQ010000005.1"/>
</dbReference>
<dbReference type="InterPro" id="IPR037401">
    <property type="entry name" value="SnoaL-like"/>
</dbReference>
<keyword evidence="3" id="KW-1185">Reference proteome</keyword>
<organism evidence="2 3">
    <name type="scientific">Winogradskyella pulchriflava</name>
    <dbReference type="NCBI Taxonomy" id="1110688"/>
    <lineage>
        <taxon>Bacteria</taxon>
        <taxon>Pseudomonadati</taxon>
        <taxon>Bacteroidota</taxon>
        <taxon>Flavobacteriia</taxon>
        <taxon>Flavobacteriales</taxon>
        <taxon>Flavobacteriaceae</taxon>
        <taxon>Winogradskyella</taxon>
    </lineage>
</organism>
<reference evidence="2 3" key="1">
    <citation type="submission" date="2024-09" db="EMBL/GenBank/DDBJ databases">
        <authorList>
            <person name="Sun Q."/>
            <person name="Mori K."/>
        </authorList>
    </citation>
    <scope>NUCLEOTIDE SEQUENCE [LARGE SCALE GENOMIC DNA]</scope>
    <source>
        <strain evidence="2 3">NCAIM B.02481</strain>
    </source>
</reference>
<dbReference type="Proteomes" id="UP001589832">
    <property type="component" value="Unassembled WGS sequence"/>
</dbReference>